<organism evidence="1 2">
    <name type="scientific">Botryotinia calthae</name>
    <dbReference type="NCBI Taxonomy" id="38488"/>
    <lineage>
        <taxon>Eukaryota</taxon>
        <taxon>Fungi</taxon>
        <taxon>Dikarya</taxon>
        <taxon>Ascomycota</taxon>
        <taxon>Pezizomycotina</taxon>
        <taxon>Leotiomycetes</taxon>
        <taxon>Helotiales</taxon>
        <taxon>Sclerotiniaceae</taxon>
        <taxon>Botryotinia</taxon>
    </lineage>
</organism>
<accession>A0A4Y8CXA0</accession>
<evidence type="ECO:0000313" key="1">
    <source>
        <dbReference type="EMBL" id="TEY48333.1"/>
    </source>
</evidence>
<proteinExistence type="predicted"/>
<protein>
    <submittedName>
        <fullName evidence="1">Uncharacterized protein</fullName>
    </submittedName>
</protein>
<dbReference type="AlphaFoldDB" id="A0A4Y8CXA0"/>
<evidence type="ECO:0000313" key="2">
    <source>
        <dbReference type="Proteomes" id="UP000297299"/>
    </source>
</evidence>
<gene>
    <name evidence="1" type="ORF">BOTCAL_0295g00180</name>
</gene>
<dbReference type="EMBL" id="PHWZ01000294">
    <property type="protein sequence ID" value="TEY48333.1"/>
    <property type="molecule type" value="Genomic_DNA"/>
</dbReference>
<reference evidence="1 2" key="1">
    <citation type="submission" date="2017-11" db="EMBL/GenBank/DDBJ databases">
        <title>Comparative genomics of Botrytis spp.</title>
        <authorList>
            <person name="Valero-Jimenez C.A."/>
            <person name="Tapia P."/>
            <person name="Veloso J."/>
            <person name="Silva-Moreno E."/>
            <person name="Staats M."/>
            <person name="Valdes J.H."/>
            <person name="Van Kan J.A.L."/>
        </authorList>
    </citation>
    <scope>NUCLEOTIDE SEQUENCE [LARGE SCALE GENOMIC DNA]</scope>
    <source>
        <strain evidence="1 2">MUCL2830</strain>
    </source>
</reference>
<sequence>MPNSSDAYIMANTEITEWLACRSYILPLADQYEVMRKSWVRHPPGVSISGRHQTTILFWDFAFGHLGWGGWLDFDVPIEMVELVGRFSVVLGSGFGGVSDRSTRFGSGEIVITLLIECVYEYFGEHMNLNFRTYIFGK</sequence>
<comment type="caution">
    <text evidence="1">The sequence shown here is derived from an EMBL/GenBank/DDBJ whole genome shotgun (WGS) entry which is preliminary data.</text>
</comment>
<keyword evidence="2" id="KW-1185">Reference proteome</keyword>
<dbReference type="Proteomes" id="UP000297299">
    <property type="component" value="Unassembled WGS sequence"/>
</dbReference>
<name>A0A4Y8CXA0_9HELO</name>